<evidence type="ECO:0000313" key="3">
    <source>
        <dbReference type="EMBL" id="GCE64063.1"/>
    </source>
</evidence>
<gene>
    <name evidence="3" type="ORF">MHSWG343_10710</name>
</gene>
<keyword evidence="2" id="KW-1133">Transmembrane helix</keyword>
<keyword evidence="2" id="KW-0812">Transmembrane</keyword>
<organism evidence="3 4">
    <name type="scientific">Candidatus Mycoplasma haematohominis</name>
    <dbReference type="NCBI Taxonomy" id="1494318"/>
    <lineage>
        <taxon>Bacteria</taxon>
        <taxon>Bacillati</taxon>
        <taxon>Mycoplasmatota</taxon>
        <taxon>Mollicutes</taxon>
        <taxon>Mycoplasmataceae</taxon>
        <taxon>Mycoplasma</taxon>
    </lineage>
</organism>
<keyword evidence="2" id="KW-0472">Membrane</keyword>
<dbReference type="AlphaFoldDB" id="A0A478FRC6"/>
<feature type="region of interest" description="Disordered" evidence="1">
    <location>
        <begin position="224"/>
        <end position="251"/>
    </location>
</feature>
<feature type="compositionally biased region" description="Basic and acidic residues" evidence="1">
    <location>
        <begin position="224"/>
        <end position="241"/>
    </location>
</feature>
<evidence type="ECO:0000256" key="2">
    <source>
        <dbReference type="SAM" id="Phobius"/>
    </source>
</evidence>
<reference evidence="3 4" key="1">
    <citation type="submission" date="2019-01" db="EMBL/GenBank/DDBJ databases">
        <title>Draft genome sequences of Candidatus Mycoplasma haemohominis SWG34-3 identified from a patient with pyrexia, anemia and liver dysfunction.</title>
        <authorList>
            <person name="Sekizuka T."/>
            <person name="Hattori N."/>
            <person name="Katano H."/>
            <person name="Takuma T."/>
            <person name="Ito T."/>
            <person name="Arai N."/>
            <person name="Yanai R."/>
            <person name="Ishii S."/>
            <person name="Miura Y."/>
            <person name="Tokunaga T."/>
            <person name="Watanabe H."/>
            <person name="Nomura N."/>
            <person name="Eguchi J."/>
            <person name="Arai T."/>
            <person name="Hasegawa H."/>
            <person name="Nakamaki T."/>
            <person name="Wakita T."/>
            <person name="Niki Y."/>
            <person name="Kuroda M."/>
        </authorList>
    </citation>
    <scope>NUCLEOTIDE SEQUENCE [LARGE SCALE GENOMIC DNA]</scope>
    <source>
        <strain evidence="3">SWG34-3</strain>
    </source>
</reference>
<evidence type="ECO:0000313" key="4">
    <source>
        <dbReference type="Proteomes" id="UP000324831"/>
    </source>
</evidence>
<comment type="caution">
    <text evidence="3">The sequence shown here is derived from an EMBL/GenBank/DDBJ whole genome shotgun (WGS) entry which is preliminary data.</text>
</comment>
<dbReference type="EMBL" id="BIMN01000011">
    <property type="protein sequence ID" value="GCE64063.1"/>
    <property type="molecule type" value="Genomic_DNA"/>
</dbReference>
<feature type="transmembrane region" description="Helical" evidence="2">
    <location>
        <begin position="6"/>
        <end position="23"/>
    </location>
</feature>
<accession>A0A478FRC6</accession>
<sequence length="265" mass="29960">MDLAKIIISVGSLVVIGVGGYMFSPVFTNSPPMPDVHHTISVSTSFSKDYTSGTFGIKYGYLLVDPKKPENQNWWEWSLNRFYSDSKSDSLSAEFKGITDGYKFEHANSEIVFLSDVCEAAFKKQLNTVTGNYENDVWKYCSLSLIKPLTVEESSDQGRYSGTPEKIGNTSKSILMSVENPLNKDFWDLRTGEFFRKGSIYFPTSSTDNSFFKKFYEDNKNKFPKPNLREKCGESYEKDADNSTSSQDKPTKTEVIKFCSLKGSE</sequence>
<evidence type="ECO:0000256" key="1">
    <source>
        <dbReference type="SAM" id="MobiDB-lite"/>
    </source>
</evidence>
<proteinExistence type="predicted"/>
<name>A0A478FRC6_9MOLU</name>
<protein>
    <submittedName>
        <fullName evidence="3">Uncharacterized protein</fullName>
    </submittedName>
</protein>
<dbReference type="Proteomes" id="UP000324831">
    <property type="component" value="Unassembled WGS sequence"/>
</dbReference>